<dbReference type="InterPro" id="IPR000182">
    <property type="entry name" value="GNAT_dom"/>
</dbReference>
<protein>
    <submittedName>
        <fullName evidence="4">GNAT family acetyltransferase</fullName>
    </submittedName>
</protein>
<dbReference type="Proteomes" id="UP000321103">
    <property type="component" value="Unassembled WGS sequence"/>
</dbReference>
<feature type="domain" description="N-acetyltransferase" evidence="3">
    <location>
        <begin position="1"/>
        <end position="142"/>
    </location>
</feature>
<reference evidence="4 5" key="1">
    <citation type="submission" date="2019-07" db="EMBL/GenBank/DDBJ databases">
        <title>Whole genome shotgun sequence of Kocuria turfanensis NBRC 107627.</title>
        <authorList>
            <person name="Hosoyama A."/>
            <person name="Uohara A."/>
            <person name="Ohji S."/>
            <person name="Ichikawa N."/>
        </authorList>
    </citation>
    <scope>NUCLEOTIDE SEQUENCE [LARGE SCALE GENOMIC DNA]</scope>
    <source>
        <strain evidence="4 5">NBRC 107627</strain>
    </source>
</reference>
<evidence type="ECO:0000256" key="2">
    <source>
        <dbReference type="ARBA" id="ARBA00023315"/>
    </source>
</evidence>
<dbReference type="SUPFAM" id="SSF55729">
    <property type="entry name" value="Acyl-CoA N-acyltransferases (Nat)"/>
    <property type="match status" value="1"/>
</dbReference>
<gene>
    <name evidence="4" type="ORF">KTU01_23660</name>
</gene>
<dbReference type="InterPro" id="IPR016181">
    <property type="entry name" value="Acyl_CoA_acyltransferase"/>
</dbReference>
<accession>A0A512IEU6</accession>
<dbReference type="GO" id="GO:0016747">
    <property type="term" value="F:acyltransferase activity, transferring groups other than amino-acyl groups"/>
    <property type="evidence" value="ECO:0007669"/>
    <property type="project" value="InterPro"/>
</dbReference>
<comment type="caution">
    <text evidence="4">The sequence shown here is derived from an EMBL/GenBank/DDBJ whole genome shotgun (WGS) entry which is preliminary data.</text>
</comment>
<dbReference type="PANTHER" id="PTHR43072:SF51">
    <property type="entry name" value="ABC SUPERFAMILY TRANSPORT PROTEIN"/>
    <property type="match status" value="1"/>
</dbReference>
<dbReference type="RefSeq" id="WP_062736067.1">
    <property type="nucleotide sequence ID" value="NZ_BJZS01000075.1"/>
</dbReference>
<keyword evidence="2" id="KW-0012">Acyltransferase</keyword>
<proteinExistence type="predicted"/>
<dbReference type="PROSITE" id="PS51186">
    <property type="entry name" value="GNAT"/>
    <property type="match status" value="1"/>
</dbReference>
<dbReference type="PANTHER" id="PTHR43072">
    <property type="entry name" value="N-ACETYLTRANSFERASE"/>
    <property type="match status" value="1"/>
</dbReference>
<dbReference type="CDD" id="cd04301">
    <property type="entry name" value="NAT_SF"/>
    <property type="match status" value="1"/>
</dbReference>
<name>A0A512IEU6_9MICC</name>
<dbReference type="Pfam" id="PF00583">
    <property type="entry name" value="Acetyltransf_1"/>
    <property type="match status" value="1"/>
</dbReference>
<evidence type="ECO:0000313" key="5">
    <source>
        <dbReference type="Proteomes" id="UP000321103"/>
    </source>
</evidence>
<organism evidence="4 5">
    <name type="scientific">Kocuria turfanensis</name>
    <dbReference type="NCBI Taxonomy" id="388357"/>
    <lineage>
        <taxon>Bacteria</taxon>
        <taxon>Bacillati</taxon>
        <taxon>Actinomycetota</taxon>
        <taxon>Actinomycetes</taxon>
        <taxon>Micrococcales</taxon>
        <taxon>Micrococcaceae</taxon>
        <taxon>Kocuria</taxon>
    </lineage>
</organism>
<keyword evidence="5" id="KW-1185">Reference proteome</keyword>
<evidence type="ECO:0000313" key="4">
    <source>
        <dbReference type="EMBL" id="GEO96243.1"/>
    </source>
</evidence>
<evidence type="ECO:0000256" key="1">
    <source>
        <dbReference type="ARBA" id="ARBA00022679"/>
    </source>
</evidence>
<dbReference type="NCBIfam" id="NF002959">
    <property type="entry name" value="PRK03624.1"/>
    <property type="match status" value="1"/>
</dbReference>
<keyword evidence="1 4" id="KW-0808">Transferase</keyword>
<evidence type="ECO:0000259" key="3">
    <source>
        <dbReference type="PROSITE" id="PS51186"/>
    </source>
</evidence>
<dbReference type="AlphaFoldDB" id="A0A512IEU6"/>
<dbReference type="EMBL" id="BJZS01000075">
    <property type="protein sequence ID" value="GEO96243.1"/>
    <property type="molecule type" value="Genomic_DNA"/>
</dbReference>
<dbReference type="Gene3D" id="3.40.630.30">
    <property type="match status" value="1"/>
</dbReference>
<sequence length="145" mass="15888">MIVDRLPEHLCEDAVALWEDAGLTRPWNDPRADLARALAGPSSTVLAAVEEDGLVGTAMVGHDGHRGWVYYVAVRPSHRGRGLGRALMAACEQWVAGRGIPKMQLMVRTGNAGTRDFYERLGYAVQDTVVLGKFFDPRRQAQQSG</sequence>
<dbReference type="STRING" id="388357.GCA_001580365_02554"/>